<proteinExistence type="evidence at transcript level"/>
<dbReference type="PIR" id="T14452">
    <property type="entry name" value="T14452"/>
</dbReference>
<name>Q39373_BRAOL</name>
<reference evidence="1" key="2">
    <citation type="submission" date="1996-07" db="EMBL/GenBank/DDBJ databases">
        <authorList>
            <person name="Croy R.D."/>
        </authorList>
    </citation>
    <scope>NUCLEOTIDE SEQUENCE</scope>
    <source>
        <strain evidence="1">alboglabra</strain>
        <tissue evidence="1">Stigma</tissue>
    </source>
</reference>
<protein>
    <submittedName>
        <fullName evidence="1">Major latex protein</fullName>
    </submittedName>
</protein>
<accession>Q39373</accession>
<evidence type="ECO:0000313" key="1">
    <source>
        <dbReference type="EMBL" id="CAA99153.1"/>
    </source>
</evidence>
<feature type="non-terminal residue" evidence="1">
    <location>
        <position position="1"/>
    </location>
</feature>
<dbReference type="AlphaFoldDB" id="Q39373"/>
<organism evidence="1">
    <name type="scientific">Brassica oleracea</name>
    <name type="common">Wild cabbage</name>
    <dbReference type="NCBI Taxonomy" id="3712"/>
    <lineage>
        <taxon>Eukaryota</taxon>
        <taxon>Viridiplantae</taxon>
        <taxon>Streptophyta</taxon>
        <taxon>Embryophyta</taxon>
        <taxon>Tracheophyta</taxon>
        <taxon>Spermatophyta</taxon>
        <taxon>Magnoliopsida</taxon>
        <taxon>eudicotyledons</taxon>
        <taxon>Gunneridae</taxon>
        <taxon>Pentapetalae</taxon>
        <taxon>rosids</taxon>
        <taxon>malvids</taxon>
        <taxon>Brassicales</taxon>
        <taxon>Brassicaceae</taxon>
        <taxon>Brassiceae</taxon>
        <taxon>Brassica</taxon>
    </lineage>
</organism>
<reference evidence="1" key="1">
    <citation type="thesis" date="1996" institute="Biological Science" country="University of Durham">
        <authorList>
            <person name="Booker J.P."/>
        </authorList>
    </citation>
    <scope>NUCLEOTIDE SEQUENCE</scope>
    <source>
        <strain evidence="1">alboglabra</strain>
        <tissue evidence="1">Stigma</tissue>
    </source>
</reference>
<dbReference type="EMBL" id="Z74875">
    <property type="protein sequence ID" value="CAA99153.1"/>
    <property type="molecule type" value="mRNA"/>
</dbReference>
<sequence length="65" mass="7265">FLLTIQVTPKHGGEGVLFTGTLSMRRLATRLLIPRLSSSSVWKSPKRSTNISWPRNKGMCVCVCF</sequence>